<dbReference type="EMBL" id="KN819755">
    <property type="protein sequence ID" value="KIJ07893.1"/>
    <property type="molecule type" value="Genomic_DNA"/>
</dbReference>
<protein>
    <submittedName>
        <fullName evidence="2">Uncharacterized protein</fullName>
    </submittedName>
</protein>
<keyword evidence="3" id="KW-1185">Reference proteome</keyword>
<feature type="region of interest" description="Disordered" evidence="1">
    <location>
        <begin position="1"/>
        <end position="27"/>
    </location>
</feature>
<accession>A0A0C9T9X4</accession>
<reference evidence="3" key="2">
    <citation type="submission" date="2015-01" db="EMBL/GenBank/DDBJ databases">
        <title>Evolutionary Origins and Diversification of the Mycorrhizal Mutualists.</title>
        <authorList>
            <consortium name="DOE Joint Genome Institute"/>
            <consortium name="Mycorrhizal Genomics Consortium"/>
            <person name="Kohler A."/>
            <person name="Kuo A."/>
            <person name="Nagy L.G."/>
            <person name="Floudas D."/>
            <person name="Copeland A."/>
            <person name="Barry K.W."/>
            <person name="Cichocki N."/>
            <person name="Veneault-Fourrey C."/>
            <person name="LaButti K."/>
            <person name="Lindquist E.A."/>
            <person name="Lipzen A."/>
            <person name="Lundell T."/>
            <person name="Morin E."/>
            <person name="Murat C."/>
            <person name="Riley R."/>
            <person name="Ohm R."/>
            <person name="Sun H."/>
            <person name="Tunlid A."/>
            <person name="Henrissat B."/>
            <person name="Grigoriev I.V."/>
            <person name="Hibbett D.S."/>
            <person name="Martin F."/>
        </authorList>
    </citation>
    <scope>NUCLEOTIDE SEQUENCE [LARGE SCALE GENOMIC DNA]</scope>
    <source>
        <strain evidence="3">ATCC 200175</strain>
    </source>
</reference>
<dbReference type="Proteomes" id="UP000053647">
    <property type="component" value="Unassembled WGS sequence"/>
</dbReference>
<dbReference type="AlphaFoldDB" id="A0A0C9T9X4"/>
<evidence type="ECO:0000313" key="2">
    <source>
        <dbReference type="EMBL" id="KIJ07893.1"/>
    </source>
</evidence>
<dbReference type="PANTHER" id="PTHR33096">
    <property type="entry name" value="CXC2 DOMAIN-CONTAINING PROTEIN"/>
    <property type="match status" value="1"/>
</dbReference>
<feature type="region of interest" description="Disordered" evidence="1">
    <location>
        <begin position="468"/>
        <end position="490"/>
    </location>
</feature>
<feature type="compositionally biased region" description="Basic and acidic residues" evidence="1">
    <location>
        <begin position="1"/>
        <end position="13"/>
    </location>
</feature>
<dbReference type="Pfam" id="PF18758">
    <property type="entry name" value="KDZ"/>
    <property type="match status" value="1"/>
</dbReference>
<name>A0A0C9T9X4_PAXIN</name>
<dbReference type="HOGENOM" id="CLU_004552_9_1_1"/>
<dbReference type="PANTHER" id="PTHR33096:SF1">
    <property type="entry name" value="CXC1-LIKE CYSTEINE CLUSTER ASSOCIATED WITH KDZ TRANSPOSASES DOMAIN-CONTAINING PROTEIN"/>
    <property type="match status" value="1"/>
</dbReference>
<sequence>MEVHVERCQSKGKERGRRVLRPSEDEDRVEEGMRVPALVLNGCGESFVAADEKREKASTHFFADTGLMALLCRHDCVLWLVNMTSAGEKQHYALVLIQQLMQHIPDNMRVGLLYDIGCQLEYPISLSRSFMPTVINGPVRWCTILGNGKGLACLMGKAAAQGIRLSPMSVCPGPAGQLKHKADEEILKIIELEKLVGARAQMVRSLELQFISNQVHDVESFEIEIADAHSQHNNLLETLRRRQEGLGVTGHAKLVALQGNVFLQVRMNALAVKTQIRDCLRQRKFELERIERAYRQTVGVTTYNGLCDKLMALIRQRKAVHGAVMLHYIPWEGLFELDVDDDIWQDVGLTGNEAEPPAWLADDKVRVGIRDLLEKDQCVEEEMRLRRECRNLQEWCQVEWEATVCAMNEYRERGDLDLVYQLELWKEELECWVVGWKASVCGIPPMWLMSENWIPSLSIGLPESAGSDNRVVAQEDESEDWESEVEDWEE</sequence>
<reference evidence="2 3" key="1">
    <citation type="submission" date="2014-06" db="EMBL/GenBank/DDBJ databases">
        <authorList>
            <consortium name="DOE Joint Genome Institute"/>
            <person name="Kuo A."/>
            <person name="Kohler A."/>
            <person name="Nagy L.G."/>
            <person name="Floudas D."/>
            <person name="Copeland A."/>
            <person name="Barry K.W."/>
            <person name="Cichocki N."/>
            <person name="Veneault-Fourrey C."/>
            <person name="LaButti K."/>
            <person name="Lindquist E.A."/>
            <person name="Lipzen A."/>
            <person name="Lundell T."/>
            <person name="Morin E."/>
            <person name="Murat C."/>
            <person name="Sun H."/>
            <person name="Tunlid A."/>
            <person name="Henrissat B."/>
            <person name="Grigoriev I.V."/>
            <person name="Hibbett D.S."/>
            <person name="Martin F."/>
            <person name="Nordberg H.P."/>
            <person name="Cantor M.N."/>
            <person name="Hua S.X."/>
        </authorList>
    </citation>
    <scope>NUCLEOTIDE SEQUENCE [LARGE SCALE GENOMIC DNA]</scope>
    <source>
        <strain evidence="2 3">ATCC 200175</strain>
    </source>
</reference>
<organism evidence="2 3">
    <name type="scientific">Paxillus involutus ATCC 200175</name>
    <dbReference type="NCBI Taxonomy" id="664439"/>
    <lineage>
        <taxon>Eukaryota</taxon>
        <taxon>Fungi</taxon>
        <taxon>Dikarya</taxon>
        <taxon>Basidiomycota</taxon>
        <taxon>Agaricomycotina</taxon>
        <taxon>Agaricomycetes</taxon>
        <taxon>Agaricomycetidae</taxon>
        <taxon>Boletales</taxon>
        <taxon>Paxilineae</taxon>
        <taxon>Paxillaceae</taxon>
        <taxon>Paxillus</taxon>
    </lineage>
</organism>
<feature type="compositionally biased region" description="Acidic residues" evidence="1">
    <location>
        <begin position="474"/>
        <end position="490"/>
    </location>
</feature>
<proteinExistence type="predicted"/>
<evidence type="ECO:0000256" key="1">
    <source>
        <dbReference type="SAM" id="MobiDB-lite"/>
    </source>
</evidence>
<dbReference type="OrthoDB" id="3364670at2759"/>
<evidence type="ECO:0000313" key="3">
    <source>
        <dbReference type="Proteomes" id="UP000053647"/>
    </source>
</evidence>
<dbReference type="InterPro" id="IPR040521">
    <property type="entry name" value="KDZ"/>
</dbReference>
<gene>
    <name evidence="2" type="ORF">PAXINDRAFT_18938</name>
</gene>